<dbReference type="EMBL" id="JNBS01003034">
    <property type="protein sequence ID" value="OQR88742.1"/>
    <property type="molecule type" value="Genomic_DNA"/>
</dbReference>
<comment type="caution">
    <text evidence="3">The sequence shown here is derived from an EMBL/GenBank/DDBJ whole genome shotgun (WGS) entry which is preliminary data.</text>
</comment>
<name>A0A1V9YSL4_9STRA</name>
<feature type="compositionally biased region" description="Polar residues" evidence="2">
    <location>
        <begin position="223"/>
        <end position="238"/>
    </location>
</feature>
<keyword evidence="1" id="KW-0175">Coiled coil</keyword>
<gene>
    <name evidence="3" type="ORF">THRCLA_10132</name>
</gene>
<feature type="coiled-coil region" evidence="1">
    <location>
        <begin position="504"/>
        <end position="594"/>
    </location>
</feature>
<accession>A0A1V9YSL4</accession>
<feature type="region of interest" description="Disordered" evidence="2">
    <location>
        <begin position="1"/>
        <end position="66"/>
    </location>
</feature>
<feature type="compositionally biased region" description="Polar residues" evidence="2">
    <location>
        <begin position="35"/>
        <end position="53"/>
    </location>
</feature>
<dbReference type="AlphaFoldDB" id="A0A1V9YSL4"/>
<dbReference type="OrthoDB" id="76442at2759"/>
<dbReference type="Proteomes" id="UP000243217">
    <property type="component" value="Unassembled WGS sequence"/>
</dbReference>
<protein>
    <submittedName>
        <fullName evidence="3">Uncharacterized protein</fullName>
    </submittedName>
</protein>
<keyword evidence="4" id="KW-1185">Reference proteome</keyword>
<sequence length="597" mass="67798">MDSPPRSVSPPHISRRLSSRSSISSSSQDLPRYMQETTSSIQKYGLSEESSPPRSVCHPPGNPMIKRASKSEIRPVEDIEFTRRGTNFETSRHSPPKFPTYAELQRNLEEMTMHCQRSQALLNEKDAIIATFTQTCARLKADCETLAEKALEWKTNYKTLKKISLWMMSANTPRPLVRPSSAHPRRALERKLSKSGIPVASNESTEAIAKLVFGITSTEQKITRPRSSSIPVKTQRSQSLILPTNPPPAPIQAPSTIDIQPSIISRRPKSASSYSENAALRSKQLASRASTSKLLGSQKTLIEADTTADLRNLLNTSLSREKSAVEALETKNEANRYLNNQLEEKQKLLANTQKVCEKFQGDCEALADKALYWKKKYQTLLDEHEGLKVQSQSYSQVPASNTNWELTDSNDEDFTIIENFETNDAEEIEPLLPNSMPGRLNDDDNHGNTISSLEEQLQERRKSLAMETELHRFKQHIVNLSNVHDEQVAELETQISNDNNLVKLRHVRKQLTIARNVIAELKAELQTKDKFMKQQQTKFTKITKLAEESQAKSQIIAKLQQQYDILQNTIKKQKEYHERELHELQSKLSFLQENAKQ</sequence>
<evidence type="ECO:0000256" key="2">
    <source>
        <dbReference type="SAM" id="MobiDB-lite"/>
    </source>
</evidence>
<evidence type="ECO:0000313" key="3">
    <source>
        <dbReference type="EMBL" id="OQR88742.1"/>
    </source>
</evidence>
<organism evidence="3 4">
    <name type="scientific">Thraustotheca clavata</name>
    <dbReference type="NCBI Taxonomy" id="74557"/>
    <lineage>
        <taxon>Eukaryota</taxon>
        <taxon>Sar</taxon>
        <taxon>Stramenopiles</taxon>
        <taxon>Oomycota</taxon>
        <taxon>Saprolegniomycetes</taxon>
        <taxon>Saprolegniales</taxon>
        <taxon>Achlyaceae</taxon>
        <taxon>Thraustotheca</taxon>
    </lineage>
</organism>
<evidence type="ECO:0000313" key="4">
    <source>
        <dbReference type="Proteomes" id="UP000243217"/>
    </source>
</evidence>
<feature type="region of interest" description="Disordered" evidence="2">
    <location>
        <begin position="223"/>
        <end position="255"/>
    </location>
</feature>
<evidence type="ECO:0000256" key="1">
    <source>
        <dbReference type="SAM" id="Coils"/>
    </source>
</evidence>
<proteinExistence type="predicted"/>
<reference evidence="3 4" key="1">
    <citation type="journal article" date="2014" name="Genome Biol. Evol.">
        <title>The secreted proteins of Achlya hypogyna and Thraustotheca clavata identify the ancestral oomycete secretome and reveal gene acquisitions by horizontal gene transfer.</title>
        <authorList>
            <person name="Misner I."/>
            <person name="Blouin N."/>
            <person name="Leonard G."/>
            <person name="Richards T.A."/>
            <person name="Lane C.E."/>
        </authorList>
    </citation>
    <scope>NUCLEOTIDE SEQUENCE [LARGE SCALE GENOMIC DNA]</scope>
    <source>
        <strain evidence="3 4">ATCC 34112</strain>
    </source>
</reference>